<dbReference type="Proteomes" id="UP000016931">
    <property type="component" value="Unassembled WGS sequence"/>
</dbReference>
<accession>M3AQY7</accession>
<dbReference type="EMBL" id="KB456302">
    <property type="protein sequence ID" value="EMF07884.1"/>
    <property type="molecule type" value="Genomic_DNA"/>
</dbReference>
<dbReference type="AlphaFoldDB" id="M3AQY7"/>
<organism evidence="1 2">
    <name type="scientific">Sphaerulina musiva (strain SO2202)</name>
    <name type="common">Poplar stem canker fungus</name>
    <name type="synonym">Septoria musiva</name>
    <dbReference type="NCBI Taxonomy" id="692275"/>
    <lineage>
        <taxon>Eukaryota</taxon>
        <taxon>Fungi</taxon>
        <taxon>Dikarya</taxon>
        <taxon>Ascomycota</taxon>
        <taxon>Pezizomycotina</taxon>
        <taxon>Dothideomycetes</taxon>
        <taxon>Dothideomycetidae</taxon>
        <taxon>Mycosphaerellales</taxon>
        <taxon>Mycosphaerellaceae</taxon>
        <taxon>Sphaerulina</taxon>
    </lineage>
</organism>
<protein>
    <submittedName>
        <fullName evidence="1">Uncharacterized protein</fullName>
    </submittedName>
</protein>
<dbReference type="OMA" id="ANWKEME"/>
<evidence type="ECO:0000313" key="2">
    <source>
        <dbReference type="Proteomes" id="UP000016931"/>
    </source>
</evidence>
<feature type="non-terminal residue" evidence="1">
    <location>
        <position position="1"/>
    </location>
</feature>
<sequence length="96" mass="11194">LKDPHQVTSSLSPPANWKEMERHVHHQQFRQAAFDEAGKLMGKRTFRILRYKARLCVRGDLQLPSTHETYAATLGYKVFRAITALAFARNLKTRQW</sequence>
<name>M3AQY7_SPHMS</name>
<gene>
    <name evidence="1" type="ORF">SEPMUDRAFT_21941</name>
</gene>
<proteinExistence type="predicted"/>
<dbReference type="RefSeq" id="XP_016756005.1">
    <property type="nucleotide sequence ID" value="XM_016908345.1"/>
</dbReference>
<keyword evidence="2" id="KW-1185">Reference proteome</keyword>
<reference evidence="1 2" key="1">
    <citation type="journal article" date="2012" name="PLoS Pathog.">
        <title>Diverse lifestyles and strategies of plant pathogenesis encoded in the genomes of eighteen Dothideomycetes fungi.</title>
        <authorList>
            <person name="Ohm R.A."/>
            <person name="Feau N."/>
            <person name="Henrissat B."/>
            <person name="Schoch C.L."/>
            <person name="Horwitz B.A."/>
            <person name="Barry K.W."/>
            <person name="Condon B.J."/>
            <person name="Copeland A.C."/>
            <person name="Dhillon B."/>
            <person name="Glaser F."/>
            <person name="Hesse C.N."/>
            <person name="Kosti I."/>
            <person name="LaButti K."/>
            <person name="Lindquist E.A."/>
            <person name="Lucas S."/>
            <person name="Salamov A.A."/>
            <person name="Bradshaw R.E."/>
            <person name="Ciuffetti L."/>
            <person name="Hamelin R.C."/>
            <person name="Kema G.H.J."/>
            <person name="Lawrence C."/>
            <person name="Scott J.A."/>
            <person name="Spatafora J.W."/>
            <person name="Turgeon B.G."/>
            <person name="de Wit P.J.G.M."/>
            <person name="Zhong S."/>
            <person name="Goodwin S.B."/>
            <person name="Grigoriev I.V."/>
        </authorList>
    </citation>
    <scope>NUCLEOTIDE SEQUENCE [LARGE SCALE GENOMIC DNA]</scope>
    <source>
        <strain evidence="1 2">SO2202</strain>
    </source>
</reference>
<dbReference type="HOGENOM" id="CLU_2238415_0_0_1"/>
<evidence type="ECO:0000313" key="1">
    <source>
        <dbReference type="EMBL" id="EMF07884.1"/>
    </source>
</evidence>
<dbReference type="OrthoDB" id="3937064at2759"/>
<dbReference type="eggNOG" id="KOG0017">
    <property type="taxonomic scope" value="Eukaryota"/>
</dbReference>
<dbReference type="GeneID" id="27905482"/>
<feature type="non-terminal residue" evidence="1">
    <location>
        <position position="96"/>
    </location>
</feature>